<dbReference type="InterPro" id="IPR050171">
    <property type="entry name" value="MFS_Transporters"/>
</dbReference>
<keyword evidence="5 7" id="KW-1133">Transmembrane helix</keyword>
<organism evidence="9 10">
    <name type="scientific">Natranaerovirga pectinivora</name>
    <dbReference type="NCBI Taxonomy" id="682400"/>
    <lineage>
        <taxon>Bacteria</taxon>
        <taxon>Bacillati</taxon>
        <taxon>Bacillota</taxon>
        <taxon>Clostridia</taxon>
        <taxon>Lachnospirales</taxon>
        <taxon>Natranaerovirgaceae</taxon>
        <taxon>Natranaerovirga</taxon>
    </lineage>
</organism>
<feature type="transmembrane region" description="Helical" evidence="7">
    <location>
        <begin position="35"/>
        <end position="56"/>
    </location>
</feature>
<reference evidence="9 10" key="1">
    <citation type="submission" date="2019-03" db="EMBL/GenBank/DDBJ databases">
        <title>Genomic Encyclopedia of Type Strains, Phase IV (KMG-IV): sequencing the most valuable type-strain genomes for metagenomic binning, comparative biology and taxonomic classification.</title>
        <authorList>
            <person name="Goeker M."/>
        </authorList>
    </citation>
    <scope>NUCLEOTIDE SEQUENCE [LARGE SCALE GENOMIC DNA]</scope>
    <source>
        <strain evidence="9 10">DSM 24629</strain>
    </source>
</reference>
<dbReference type="InterPro" id="IPR011701">
    <property type="entry name" value="MFS"/>
</dbReference>
<feature type="domain" description="Major facilitator superfamily (MFS) profile" evidence="8">
    <location>
        <begin position="1"/>
        <end position="377"/>
    </location>
</feature>
<feature type="transmembrane region" description="Helical" evidence="7">
    <location>
        <begin position="326"/>
        <end position="347"/>
    </location>
</feature>
<dbReference type="PANTHER" id="PTHR23517:SF3">
    <property type="entry name" value="INTEGRAL MEMBRANE TRANSPORT PROTEIN"/>
    <property type="match status" value="1"/>
</dbReference>
<dbReference type="Proteomes" id="UP000294902">
    <property type="component" value="Unassembled WGS sequence"/>
</dbReference>
<evidence type="ECO:0000256" key="2">
    <source>
        <dbReference type="ARBA" id="ARBA00022448"/>
    </source>
</evidence>
<feature type="transmembrane region" description="Helical" evidence="7">
    <location>
        <begin position="292"/>
        <end position="314"/>
    </location>
</feature>
<gene>
    <name evidence="9" type="ORF">EDC18_11042</name>
</gene>
<feature type="transmembrane region" description="Helical" evidence="7">
    <location>
        <begin position="353"/>
        <end position="371"/>
    </location>
</feature>
<name>A0A4R3MM08_9FIRM</name>
<proteinExistence type="predicted"/>
<dbReference type="PRINTS" id="PR01035">
    <property type="entry name" value="TCRTETA"/>
</dbReference>
<dbReference type="InterPro" id="IPR001958">
    <property type="entry name" value="Tet-R_TetA/multi-R_MdtG-like"/>
</dbReference>
<protein>
    <submittedName>
        <fullName evidence="9">Putative MFS family arabinose efflux permease</fullName>
    </submittedName>
</protein>
<dbReference type="EMBL" id="SMAL01000010">
    <property type="protein sequence ID" value="TCT12968.1"/>
    <property type="molecule type" value="Genomic_DNA"/>
</dbReference>
<dbReference type="PROSITE" id="PS50850">
    <property type="entry name" value="MFS"/>
    <property type="match status" value="1"/>
</dbReference>
<keyword evidence="2" id="KW-0813">Transport</keyword>
<dbReference type="Gene3D" id="1.20.1250.20">
    <property type="entry name" value="MFS general substrate transporter like domains"/>
    <property type="match status" value="2"/>
</dbReference>
<dbReference type="PANTHER" id="PTHR23517">
    <property type="entry name" value="RESISTANCE PROTEIN MDTM, PUTATIVE-RELATED-RELATED"/>
    <property type="match status" value="1"/>
</dbReference>
<dbReference type="SUPFAM" id="SSF103473">
    <property type="entry name" value="MFS general substrate transporter"/>
    <property type="match status" value="1"/>
</dbReference>
<dbReference type="GO" id="GO:0005886">
    <property type="term" value="C:plasma membrane"/>
    <property type="evidence" value="ECO:0007669"/>
    <property type="project" value="UniProtKB-SubCell"/>
</dbReference>
<dbReference type="Pfam" id="PF07690">
    <property type="entry name" value="MFS_1"/>
    <property type="match status" value="1"/>
</dbReference>
<sequence>MKKILFMIATGFFWFSLYAYIPELATYAENLGASYKMIGIITGSYGFMQTILRIPLGILSDKLNKRKIFIEIGLFITVVSCLITFFYPSVFSLLVTRILAGIAASTWVLFTVVFSSYYKQEETPKAIGIINGCNAAGQLTAMLLGGVVSLYFGTRYLYLLGAIGGIFGLMLSLFTDENKDVNRVPLKMKEIFSVALEPTLIKVSILGIVSQLITYATALGFVPIVARELGATGLELSWITAINIIPGIWVSAITGTVLVGWWGANKTIIYGFSLSTILCILIPFVPNLWILMIVQFFAGIGRSMVFPLLMGLGIKDIGQNKRATAMGFFQAVYGIGMVMGPVILGFISDQLGLSTGFMVTGLLGLVAVLLVRKFQLG</sequence>
<accession>A0A4R3MM08</accession>
<evidence type="ECO:0000256" key="5">
    <source>
        <dbReference type="ARBA" id="ARBA00022989"/>
    </source>
</evidence>
<feature type="transmembrane region" description="Helical" evidence="7">
    <location>
        <begin position="68"/>
        <end position="88"/>
    </location>
</feature>
<feature type="transmembrane region" description="Helical" evidence="7">
    <location>
        <begin position="195"/>
        <end position="218"/>
    </location>
</feature>
<evidence type="ECO:0000313" key="9">
    <source>
        <dbReference type="EMBL" id="TCT12968.1"/>
    </source>
</evidence>
<dbReference type="GO" id="GO:0022857">
    <property type="term" value="F:transmembrane transporter activity"/>
    <property type="evidence" value="ECO:0007669"/>
    <property type="project" value="InterPro"/>
</dbReference>
<feature type="transmembrane region" description="Helical" evidence="7">
    <location>
        <begin position="268"/>
        <end position="286"/>
    </location>
</feature>
<evidence type="ECO:0000259" key="8">
    <source>
        <dbReference type="PROSITE" id="PS50850"/>
    </source>
</evidence>
<evidence type="ECO:0000256" key="7">
    <source>
        <dbReference type="SAM" id="Phobius"/>
    </source>
</evidence>
<dbReference type="RefSeq" id="WP_132253553.1">
    <property type="nucleotide sequence ID" value="NZ_SMAL01000010.1"/>
</dbReference>
<feature type="transmembrane region" description="Helical" evidence="7">
    <location>
        <begin position="156"/>
        <end position="174"/>
    </location>
</feature>
<comment type="subcellular location">
    <subcellularLocation>
        <location evidence="1">Cell membrane</location>
        <topology evidence="1">Multi-pass membrane protein</topology>
    </subcellularLocation>
</comment>
<comment type="caution">
    <text evidence="9">The sequence shown here is derived from an EMBL/GenBank/DDBJ whole genome shotgun (WGS) entry which is preliminary data.</text>
</comment>
<dbReference type="InterPro" id="IPR036259">
    <property type="entry name" value="MFS_trans_sf"/>
</dbReference>
<evidence type="ECO:0000256" key="6">
    <source>
        <dbReference type="ARBA" id="ARBA00023136"/>
    </source>
</evidence>
<keyword evidence="3" id="KW-1003">Cell membrane</keyword>
<keyword evidence="4 7" id="KW-0812">Transmembrane</keyword>
<dbReference type="CDD" id="cd17490">
    <property type="entry name" value="MFS_YxlH_like"/>
    <property type="match status" value="1"/>
</dbReference>
<evidence type="ECO:0000256" key="4">
    <source>
        <dbReference type="ARBA" id="ARBA00022692"/>
    </source>
</evidence>
<keyword evidence="10" id="KW-1185">Reference proteome</keyword>
<evidence type="ECO:0000256" key="1">
    <source>
        <dbReference type="ARBA" id="ARBA00004651"/>
    </source>
</evidence>
<dbReference type="InterPro" id="IPR020846">
    <property type="entry name" value="MFS_dom"/>
</dbReference>
<feature type="transmembrane region" description="Helical" evidence="7">
    <location>
        <begin position="94"/>
        <end position="114"/>
    </location>
</feature>
<dbReference type="OrthoDB" id="9607at2"/>
<evidence type="ECO:0000256" key="3">
    <source>
        <dbReference type="ARBA" id="ARBA00022475"/>
    </source>
</evidence>
<dbReference type="AlphaFoldDB" id="A0A4R3MM08"/>
<keyword evidence="6 7" id="KW-0472">Membrane</keyword>
<feature type="transmembrane region" description="Helical" evidence="7">
    <location>
        <begin position="126"/>
        <end position="150"/>
    </location>
</feature>
<evidence type="ECO:0000313" key="10">
    <source>
        <dbReference type="Proteomes" id="UP000294902"/>
    </source>
</evidence>
<feature type="transmembrane region" description="Helical" evidence="7">
    <location>
        <begin position="238"/>
        <end position="261"/>
    </location>
</feature>